<evidence type="ECO:0000256" key="1">
    <source>
        <dbReference type="ARBA" id="ARBA00004651"/>
    </source>
</evidence>
<keyword evidence="6 8" id="KW-1133">Transmembrane helix</keyword>
<comment type="caution">
    <text evidence="10">The sequence shown here is derived from an EMBL/GenBank/DDBJ whole genome shotgun (WGS) entry which is preliminary data.</text>
</comment>
<evidence type="ECO:0000256" key="7">
    <source>
        <dbReference type="ARBA" id="ARBA00023136"/>
    </source>
</evidence>
<gene>
    <name evidence="10" type="ORF">QFZ46_002005</name>
</gene>
<keyword evidence="11" id="KW-1185">Reference proteome</keyword>
<accession>A0ABU0P944</accession>
<evidence type="ECO:0000256" key="2">
    <source>
        <dbReference type="ARBA" id="ARBA00008537"/>
    </source>
</evidence>
<comment type="subcellular location">
    <subcellularLocation>
        <location evidence="1">Cell membrane</location>
        <topology evidence="1">Multi-pass membrane protein</topology>
    </subcellularLocation>
</comment>
<keyword evidence="4" id="KW-1003">Cell membrane</keyword>
<evidence type="ECO:0000259" key="9">
    <source>
        <dbReference type="PROSITE" id="PS50850"/>
    </source>
</evidence>
<evidence type="ECO:0000256" key="5">
    <source>
        <dbReference type="ARBA" id="ARBA00022692"/>
    </source>
</evidence>
<keyword evidence="7 8" id="KW-0472">Membrane</keyword>
<feature type="transmembrane region" description="Helical" evidence="8">
    <location>
        <begin position="225"/>
        <end position="245"/>
    </location>
</feature>
<evidence type="ECO:0000256" key="8">
    <source>
        <dbReference type="SAM" id="Phobius"/>
    </source>
</evidence>
<feature type="transmembrane region" description="Helical" evidence="8">
    <location>
        <begin position="27"/>
        <end position="50"/>
    </location>
</feature>
<dbReference type="InterPro" id="IPR011701">
    <property type="entry name" value="MFS"/>
</dbReference>
<dbReference type="NCBIfam" id="TIGR00711">
    <property type="entry name" value="efflux_EmrB"/>
    <property type="match status" value="1"/>
</dbReference>
<dbReference type="Pfam" id="PF07690">
    <property type="entry name" value="MFS_1"/>
    <property type="match status" value="1"/>
</dbReference>
<dbReference type="PANTHER" id="PTHR42718">
    <property type="entry name" value="MAJOR FACILITATOR SUPERFAMILY MULTIDRUG TRANSPORTER MFSC"/>
    <property type="match status" value="1"/>
</dbReference>
<feature type="transmembrane region" description="Helical" evidence="8">
    <location>
        <begin position="364"/>
        <end position="380"/>
    </location>
</feature>
<feature type="transmembrane region" description="Helical" evidence="8">
    <location>
        <begin position="475"/>
        <end position="495"/>
    </location>
</feature>
<protein>
    <submittedName>
        <fullName evidence="10">DHA2 family lincomycin resistance protein-like MFS transporter</fullName>
    </submittedName>
</protein>
<proteinExistence type="inferred from homology"/>
<dbReference type="Gene3D" id="1.20.1250.20">
    <property type="entry name" value="MFS general substrate transporter like domains"/>
    <property type="match status" value="1"/>
</dbReference>
<feature type="transmembrane region" description="Helical" evidence="8">
    <location>
        <begin position="131"/>
        <end position="155"/>
    </location>
</feature>
<feature type="transmembrane region" description="Helical" evidence="8">
    <location>
        <begin position="331"/>
        <end position="352"/>
    </location>
</feature>
<dbReference type="InterPro" id="IPR036259">
    <property type="entry name" value="MFS_trans_sf"/>
</dbReference>
<feature type="domain" description="Major facilitator superfamily (MFS) profile" evidence="9">
    <location>
        <begin position="27"/>
        <end position="500"/>
    </location>
</feature>
<organism evidence="10 11">
    <name type="scientific">Microbacterium murale</name>
    <dbReference type="NCBI Taxonomy" id="1081040"/>
    <lineage>
        <taxon>Bacteria</taxon>
        <taxon>Bacillati</taxon>
        <taxon>Actinomycetota</taxon>
        <taxon>Actinomycetes</taxon>
        <taxon>Micrococcales</taxon>
        <taxon>Microbacteriaceae</taxon>
        <taxon>Microbacterium</taxon>
    </lineage>
</organism>
<sequence>MVMTTVGADSVAEQGATPGASRGTGSIIVLLMCASFVVVLNETIMGVALPTLMKELDIAASAAQWLTTAFLLTSAVVVPTTGFLLRRYTLRALFITAMSLFTVGTAIAAVSPELGALVSPSGGSHVFTVLLVARVIQASGSAILLPLLMTTVLAAVPAERRGSLMGLVSIVMSVAPAIGPTLSGLILATFDWRFLFVFVLPVSIGALVLGAVRVRNLTPTEPARLDVLSVVLSALAFGGLIYGLSSLGQVAEGTEVIPVWIPLAGGVLALGSFVWRQIALRNTERVLLDLRVFCLPSFTVSIVLIVAVMTALFGALIILPLYLQQVLEMDTFTTGLVMLPGGILMGALAPIVGRLYDRFGQQPLVLPGVITLSGALWWMTTLDASASIPLVVAMHCVLGIGFAFAFTPLVTAGLGDLPVHLYSHGTALLSTLQKVAGATGTALFIAVMTMGSSAATPGANAGAIVEAGTHAAFTAGALLSLASVAIASLATLTHWRRQSKERKIA</sequence>
<keyword evidence="5 8" id="KW-0812">Transmembrane</keyword>
<feature type="transmembrane region" description="Helical" evidence="8">
    <location>
        <begin position="167"/>
        <end position="188"/>
    </location>
</feature>
<feature type="transmembrane region" description="Helical" evidence="8">
    <location>
        <begin position="92"/>
        <end position="111"/>
    </location>
</feature>
<name>A0ABU0P944_9MICO</name>
<feature type="transmembrane region" description="Helical" evidence="8">
    <location>
        <begin position="392"/>
        <end position="414"/>
    </location>
</feature>
<dbReference type="PROSITE" id="PS50850">
    <property type="entry name" value="MFS"/>
    <property type="match status" value="1"/>
</dbReference>
<evidence type="ECO:0000313" key="10">
    <source>
        <dbReference type="EMBL" id="MDQ0643845.1"/>
    </source>
</evidence>
<evidence type="ECO:0000256" key="4">
    <source>
        <dbReference type="ARBA" id="ARBA00022475"/>
    </source>
</evidence>
<keyword evidence="3" id="KW-0813">Transport</keyword>
<evidence type="ECO:0000256" key="3">
    <source>
        <dbReference type="ARBA" id="ARBA00022448"/>
    </source>
</evidence>
<dbReference type="SUPFAM" id="SSF103473">
    <property type="entry name" value="MFS general substrate transporter"/>
    <property type="match status" value="1"/>
</dbReference>
<dbReference type="PANTHER" id="PTHR42718:SF9">
    <property type="entry name" value="MAJOR FACILITATOR SUPERFAMILY MULTIDRUG TRANSPORTER MFSC"/>
    <property type="match status" value="1"/>
</dbReference>
<reference evidence="10 11" key="1">
    <citation type="submission" date="2023-07" db="EMBL/GenBank/DDBJ databases">
        <title>Comparative genomics of wheat-associated soil bacteria to identify genetic determinants of phenazine resistance.</title>
        <authorList>
            <person name="Mouncey N."/>
        </authorList>
    </citation>
    <scope>NUCLEOTIDE SEQUENCE [LARGE SCALE GENOMIC DNA]</scope>
    <source>
        <strain evidence="10 11">W2I7</strain>
    </source>
</reference>
<dbReference type="Gene3D" id="1.20.1720.10">
    <property type="entry name" value="Multidrug resistance protein D"/>
    <property type="match status" value="1"/>
</dbReference>
<evidence type="ECO:0000313" key="11">
    <source>
        <dbReference type="Proteomes" id="UP001239085"/>
    </source>
</evidence>
<feature type="transmembrane region" description="Helical" evidence="8">
    <location>
        <begin position="194"/>
        <end position="213"/>
    </location>
</feature>
<dbReference type="EMBL" id="JAUSXK010000001">
    <property type="protein sequence ID" value="MDQ0643845.1"/>
    <property type="molecule type" value="Genomic_DNA"/>
</dbReference>
<dbReference type="InterPro" id="IPR020846">
    <property type="entry name" value="MFS_dom"/>
</dbReference>
<feature type="transmembrane region" description="Helical" evidence="8">
    <location>
        <begin position="257"/>
        <end position="275"/>
    </location>
</feature>
<feature type="transmembrane region" description="Helical" evidence="8">
    <location>
        <begin position="295"/>
        <end position="319"/>
    </location>
</feature>
<dbReference type="CDD" id="cd17503">
    <property type="entry name" value="MFS_LmrB_MDR_like"/>
    <property type="match status" value="1"/>
</dbReference>
<comment type="similarity">
    <text evidence="2">Belongs to the major facilitator superfamily. EmrB family.</text>
</comment>
<dbReference type="Proteomes" id="UP001239085">
    <property type="component" value="Unassembled WGS sequence"/>
</dbReference>
<evidence type="ECO:0000256" key="6">
    <source>
        <dbReference type="ARBA" id="ARBA00022989"/>
    </source>
</evidence>
<feature type="transmembrane region" description="Helical" evidence="8">
    <location>
        <begin position="62"/>
        <end position="85"/>
    </location>
</feature>
<dbReference type="InterPro" id="IPR004638">
    <property type="entry name" value="EmrB-like"/>
</dbReference>
<feature type="transmembrane region" description="Helical" evidence="8">
    <location>
        <begin position="435"/>
        <end position="455"/>
    </location>
</feature>